<keyword evidence="2" id="KW-0378">Hydrolase</keyword>
<evidence type="ECO:0000313" key="3">
    <source>
        <dbReference type="EMBL" id="MFD0932633.1"/>
    </source>
</evidence>
<dbReference type="PANTHER" id="PTHR43316">
    <property type="entry name" value="HYDROLASE, HALOACID DELAHOGENASE-RELATED"/>
    <property type="match status" value="1"/>
</dbReference>
<dbReference type="NCBIfam" id="TIGR01493">
    <property type="entry name" value="HAD-SF-IA-v2"/>
    <property type="match status" value="1"/>
</dbReference>
<dbReference type="PRINTS" id="PR00413">
    <property type="entry name" value="HADHALOGNASE"/>
</dbReference>
<protein>
    <submittedName>
        <fullName evidence="3">Haloacid dehalogenase type II</fullName>
    </submittedName>
</protein>
<dbReference type="InterPro" id="IPR006439">
    <property type="entry name" value="HAD-SF_hydro_IA"/>
</dbReference>
<reference evidence="4" key="1">
    <citation type="journal article" date="2019" name="Int. J. Syst. Evol. Microbiol.">
        <title>The Global Catalogue of Microorganisms (GCM) 10K type strain sequencing project: providing services to taxonomists for standard genome sequencing and annotation.</title>
        <authorList>
            <consortium name="The Broad Institute Genomics Platform"/>
            <consortium name="The Broad Institute Genome Sequencing Center for Infectious Disease"/>
            <person name="Wu L."/>
            <person name="Ma J."/>
        </authorList>
    </citation>
    <scope>NUCLEOTIDE SEQUENCE [LARGE SCALE GENOMIC DNA]</scope>
    <source>
        <strain evidence="4">CCUG 56752</strain>
    </source>
</reference>
<dbReference type="Gene3D" id="3.40.50.1000">
    <property type="entry name" value="HAD superfamily/HAD-like"/>
    <property type="match status" value="1"/>
</dbReference>
<keyword evidence="4" id="KW-1185">Reference proteome</keyword>
<dbReference type="InterPro" id="IPR023214">
    <property type="entry name" value="HAD_sf"/>
</dbReference>
<dbReference type="SFLD" id="SFLDS00003">
    <property type="entry name" value="Haloacid_Dehalogenase"/>
    <property type="match status" value="1"/>
</dbReference>
<evidence type="ECO:0000256" key="2">
    <source>
        <dbReference type="ARBA" id="ARBA00022801"/>
    </source>
</evidence>
<accession>A0ABW3GSL5</accession>
<dbReference type="NCBIfam" id="TIGR01428">
    <property type="entry name" value="HAD_type_II"/>
    <property type="match status" value="1"/>
</dbReference>
<dbReference type="Gene3D" id="1.10.150.240">
    <property type="entry name" value="Putative phosphatase, domain 2"/>
    <property type="match status" value="1"/>
</dbReference>
<dbReference type="InterPro" id="IPR051540">
    <property type="entry name" value="S-2-haloacid_dehalogenase"/>
</dbReference>
<sequence length="223" mass="25359">MKPKLLIFDVNETLLDLTPLKESINQLLGSENAFDDWFSKLIQFAMVETLAGKYSDFGDIGVATLKMTAEKFQKNISEEEIKFSLKIIKELQPYPEVKSALEVLKSEGFKLVALTNGSMETLKQQMKFSRLDSIFDALYSVESVRKFKPHPDTYNHVLKAEQTKAEHALLIAAHAWDIAGAQSTGMQTAFIKRKGKFVYPKAKKPNLICEDFDELYKKLQNEV</sequence>
<dbReference type="InterPro" id="IPR041492">
    <property type="entry name" value="HAD_2"/>
</dbReference>
<dbReference type="Pfam" id="PF13419">
    <property type="entry name" value="HAD_2"/>
    <property type="match status" value="1"/>
</dbReference>
<name>A0ABW3GSL5_9FLAO</name>
<dbReference type="Proteomes" id="UP001597049">
    <property type="component" value="Unassembled WGS sequence"/>
</dbReference>
<dbReference type="SUPFAM" id="SSF56784">
    <property type="entry name" value="HAD-like"/>
    <property type="match status" value="1"/>
</dbReference>
<proteinExistence type="inferred from homology"/>
<dbReference type="RefSeq" id="WP_379657950.1">
    <property type="nucleotide sequence ID" value="NZ_JBHTIV010000009.1"/>
</dbReference>
<comment type="similarity">
    <text evidence="1">Belongs to the HAD-like hydrolase superfamily. S-2-haloalkanoic acid dehalogenase family.</text>
</comment>
<dbReference type="EMBL" id="JBHTIV010000009">
    <property type="protein sequence ID" value="MFD0932633.1"/>
    <property type="molecule type" value="Genomic_DNA"/>
</dbReference>
<comment type="caution">
    <text evidence="3">The sequence shown here is derived from an EMBL/GenBank/DDBJ whole genome shotgun (WGS) entry which is preliminary data.</text>
</comment>
<dbReference type="InterPro" id="IPR023198">
    <property type="entry name" value="PGP-like_dom2"/>
</dbReference>
<dbReference type="CDD" id="cd02588">
    <property type="entry name" value="HAD_L2-DEX"/>
    <property type="match status" value="1"/>
</dbReference>
<organism evidence="3 4">
    <name type="scientific">Psychroflexus salinarum</name>
    <dbReference type="NCBI Taxonomy" id="546024"/>
    <lineage>
        <taxon>Bacteria</taxon>
        <taxon>Pseudomonadati</taxon>
        <taxon>Bacteroidota</taxon>
        <taxon>Flavobacteriia</taxon>
        <taxon>Flavobacteriales</taxon>
        <taxon>Flavobacteriaceae</taxon>
        <taxon>Psychroflexus</taxon>
    </lineage>
</organism>
<gene>
    <name evidence="3" type="ORF">ACFQ0R_08520</name>
</gene>
<dbReference type="InterPro" id="IPR006328">
    <property type="entry name" value="2-HAD"/>
</dbReference>
<dbReference type="SFLD" id="SFLDG01129">
    <property type="entry name" value="C1.5:_HAD__Beta-PGM__Phosphata"/>
    <property type="match status" value="1"/>
</dbReference>
<dbReference type="InterPro" id="IPR036412">
    <property type="entry name" value="HAD-like_sf"/>
</dbReference>
<dbReference type="PANTHER" id="PTHR43316:SF3">
    <property type="entry name" value="HALOACID DEHALOGENASE, TYPE II (AFU_ORTHOLOGUE AFUA_2G07750)-RELATED"/>
    <property type="match status" value="1"/>
</dbReference>
<evidence type="ECO:0000256" key="1">
    <source>
        <dbReference type="ARBA" id="ARBA00008106"/>
    </source>
</evidence>
<evidence type="ECO:0000313" key="4">
    <source>
        <dbReference type="Proteomes" id="UP001597049"/>
    </source>
</evidence>